<feature type="compositionally biased region" description="Acidic residues" evidence="11">
    <location>
        <begin position="722"/>
        <end position="732"/>
    </location>
</feature>
<evidence type="ECO:0000256" key="5">
    <source>
        <dbReference type="ARBA" id="ARBA00022701"/>
    </source>
</evidence>
<feature type="compositionally biased region" description="Acidic residues" evidence="11">
    <location>
        <begin position="772"/>
        <end position="786"/>
    </location>
</feature>
<keyword evidence="9" id="KW-0206">Cytoskeleton</keyword>
<comment type="subcellular location">
    <subcellularLocation>
        <location evidence="1">Cytoplasm</location>
        <location evidence="1">Cytoskeleton</location>
        <location evidence="1">Cilium basal body</location>
    </subcellularLocation>
</comment>
<keyword evidence="4 12" id="KW-0436">Ligase</keyword>
<accession>A0ABQ9YHS9</accession>
<name>A0ABQ9YHS9_9EUKA</name>
<feature type="region of interest" description="Disordered" evidence="11">
    <location>
        <begin position="714"/>
        <end position="786"/>
    </location>
</feature>
<evidence type="ECO:0000313" key="12">
    <source>
        <dbReference type="EMBL" id="KAK2963300.1"/>
    </source>
</evidence>
<keyword evidence="13" id="KW-1185">Reference proteome</keyword>
<dbReference type="PROSITE" id="PS51221">
    <property type="entry name" value="TTL"/>
    <property type="match status" value="1"/>
</dbReference>
<sequence length="786" mass="91654">MDPCVLHVKTDLEKIVIISNIEKRDWVVTDEDDWNIYWANKRSARNIFRADSSFRLGDHQLINHFPNHHEITRKDFLIRNLKRYHRELAREGLLQTVGDILDYVPCTFNIPIDLPLFFDEYRKRPRSTWIVKPGALSQGQGIFLVNRLSQARRWANSRTWLLPNGQHESYVLSRYIDNPLLIGNRKFDLRLYVLVVCYAPLRAYIYNEGFGRFTTVDYSSDPKDLRNLSMHLTNVAIQKGTEGYSKRNGGKWPLSSLKLYLSSTRGVDATNRLFLEMEFIVIQTLKAAQRVISNDRHCFECYGFDLLIDDNLHPWLIEVNGSPSLSSTTCADRQMKSALINDIFNILCTPRFLSLSRQSHGQHVPQSFYHLDPPQNIGKTERPLDSITVVAPSSLFQNETQQHSPERSKLLPRPLNRVFFPEISHLLATNLHIFSPYLSKKLNQRKSHKHRDINHHFKDKVRKSKRHDRKNQLITLRKKNKAIIPQATTSHDPTMPVSEFEEISKYLDLYRAVGCDIDNDSSVTHVQSTVTTTPKKQGLLKTLLEESPFRDTQPKPTFQPLAPVPQLGDGGIKRKLHEMEDYDYYEIDIEATKQFCFESDTEYHPIDSPEIDSFNASLQPSQHHLWMHIFENTLQPQDRRREAFESYEREMMEERELAMNDDIDLIGAFAYSDCYFDSEDSTLSDNDDPEAARQKRERHRIIRGKREKKRRMLALHRNEDGVLSEDTSDSNGEDDRRNDYPSEYSLSEEEEVDESDFFDLLDGLRIDPSEKSEEDGDFEEDYDDES</sequence>
<keyword evidence="8" id="KW-0969">Cilium</keyword>
<evidence type="ECO:0000256" key="3">
    <source>
        <dbReference type="ARBA" id="ARBA00022490"/>
    </source>
</evidence>
<keyword evidence="5" id="KW-0493">Microtubule</keyword>
<comment type="caution">
    <text evidence="12">The sequence shown here is derived from an EMBL/GenBank/DDBJ whole genome shotgun (WGS) entry which is preliminary data.</text>
</comment>
<evidence type="ECO:0000256" key="11">
    <source>
        <dbReference type="SAM" id="MobiDB-lite"/>
    </source>
</evidence>
<dbReference type="PANTHER" id="PTHR12241">
    <property type="entry name" value="TUBULIN POLYGLUTAMYLASE"/>
    <property type="match status" value="1"/>
</dbReference>
<keyword evidence="7" id="KW-0067">ATP-binding</keyword>
<evidence type="ECO:0000256" key="1">
    <source>
        <dbReference type="ARBA" id="ARBA00004120"/>
    </source>
</evidence>
<feature type="compositionally biased region" description="Basic and acidic residues" evidence="11">
    <location>
        <begin position="762"/>
        <end position="771"/>
    </location>
</feature>
<evidence type="ECO:0000256" key="2">
    <source>
        <dbReference type="ARBA" id="ARBA00006118"/>
    </source>
</evidence>
<evidence type="ECO:0000256" key="7">
    <source>
        <dbReference type="ARBA" id="ARBA00022840"/>
    </source>
</evidence>
<dbReference type="Pfam" id="PF03133">
    <property type="entry name" value="TTL"/>
    <property type="match status" value="1"/>
</dbReference>
<comment type="similarity">
    <text evidence="2">Belongs to the tubulin polyglutamylase family.</text>
</comment>
<evidence type="ECO:0000256" key="4">
    <source>
        <dbReference type="ARBA" id="ARBA00022598"/>
    </source>
</evidence>
<dbReference type="PANTHER" id="PTHR12241:SF31">
    <property type="entry name" value="POLYGLUTAMYLASE COMPLEX SUBUNIT TTLL1"/>
    <property type="match status" value="1"/>
</dbReference>
<evidence type="ECO:0000256" key="8">
    <source>
        <dbReference type="ARBA" id="ARBA00023069"/>
    </source>
</evidence>
<keyword evidence="6" id="KW-0547">Nucleotide-binding</keyword>
<keyword evidence="10" id="KW-0966">Cell projection</keyword>
<dbReference type="GO" id="GO:0016874">
    <property type="term" value="F:ligase activity"/>
    <property type="evidence" value="ECO:0007669"/>
    <property type="project" value="UniProtKB-KW"/>
</dbReference>
<evidence type="ECO:0000313" key="13">
    <source>
        <dbReference type="Proteomes" id="UP001281761"/>
    </source>
</evidence>
<dbReference type="EC" id="6.3.2.-" evidence="12"/>
<reference evidence="12 13" key="1">
    <citation type="journal article" date="2022" name="bioRxiv">
        <title>Genomics of Preaxostyla Flagellates Illuminates Evolutionary Transitions and the Path Towards Mitochondrial Loss.</title>
        <authorList>
            <person name="Novak L.V.F."/>
            <person name="Treitli S.C."/>
            <person name="Pyrih J."/>
            <person name="Halakuc P."/>
            <person name="Pipaliya S.V."/>
            <person name="Vacek V."/>
            <person name="Brzon O."/>
            <person name="Soukal P."/>
            <person name="Eme L."/>
            <person name="Dacks J.B."/>
            <person name="Karnkowska A."/>
            <person name="Elias M."/>
            <person name="Hampl V."/>
        </authorList>
    </citation>
    <scope>NUCLEOTIDE SEQUENCE [LARGE SCALE GENOMIC DNA]</scope>
    <source>
        <strain evidence="12">NAU3</strain>
        <tissue evidence="12">Gut</tissue>
    </source>
</reference>
<dbReference type="SUPFAM" id="SSF56059">
    <property type="entry name" value="Glutathione synthetase ATP-binding domain-like"/>
    <property type="match status" value="1"/>
</dbReference>
<organism evidence="12 13">
    <name type="scientific">Blattamonas nauphoetae</name>
    <dbReference type="NCBI Taxonomy" id="2049346"/>
    <lineage>
        <taxon>Eukaryota</taxon>
        <taxon>Metamonada</taxon>
        <taxon>Preaxostyla</taxon>
        <taxon>Oxymonadida</taxon>
        <taxon>Blattamonas</taxon>
    </lineage>
</organism>
<gene>
    <name evidence="12" type="ORF">BLNAU_1834</name>
</gene>
<evidence type="ECO:0000256" key="10">
    <source>
        <dbReference type="ARBA" id="ARBA00023273"/>
    </source>
</evidence>
<keyword evidence="3" id="KW-0963">Cytoplasm</keyword>
<dbReference type="Proteomes" id="UP001281761">
    <property type="component" value="Unassembled WGS sequence"/>
</dbReference>
<evidence type="ECO:0000256" key="9">
    <source>
        <dbReference type="ARBA" id="ARBA00023212"/>
    </source>
</evidence>
<dbReference type="Gene3D" id="3.30.470.20">
    <property type="entry name" value="ATP-grasp fold, B domain"/>
    <property type="match status" value="1"/>
</dbReference>
<protein>
    <submittedName>
        <fullName evidence="12">Tubulin glycylase 3B</fullName>
        <ecNumber evidence="12">6.3.2.-</ecNumber>
    </submittedName>
</protein>
<dbReference type="InterPro" id="IPR004344">
    <property type="entry name" value="TTL/TTLL_fam"/>
</dbReference>
<dbReference type="EMBL" id="JARBJD010000007">
    <property type="protein sequence ID" value="KAK2963300.1"/>
    <property type="molecule type" value="Genomic_DNA"/>
</dbReference>
<proteinExistence type="inferred from homology"/>
<evidence type="ECO:0000256" key="6">
    <source>
        <dbReference type="ARBA" id="ARBA00022741"/>
    </source>
</evidence>
<feature type="compositionally biased region" description="Acidic residues" evidence="11">
    <location>
        <begin position="746"/>
        <end position="759"/>
    </location>
</feature>